<dbReference type="GO" id="GO:0016020">
    <property type="term" value="C:membrane"/>
    <property type="evidence" value="ECO:0007669"/>
    <property type="project" value="TreeGrafter"/>
</dbReference>
<dbReference type="Pfam" id="PF00501">
    <property type="entry name" value="AMP-binding"/>
    <property type="match status" value="1"/>
</dbReference>
<evidence type="ECO:0000256" key="4">
    <source>
        <dbReference type="ARBA" id="ARBA00023098"/>
    </source>
</evidence>
<dbReference type="InterPro" id="IPR020845">
    <property type="entry name" value="AMP-binding_CS"/>
</dbReference>
<dbReference type="SUPFAM" id="SSF56801">
    <property type="entry name" value="Acetyl-CoA synthetase-like"/>
    <property type="match status" value="1"/>
</dbReference>
<dbReference type="PANTHER" id="PTHR43272">
    <property type="entry name" value="LONG-CHAIN-FATTY-ACID--COA LIGASE"/>
    <property type="match status" value="1"/>
</dbReference>
<reference evidence="8" key="1">
    <citation type="submission" date="2018-09" db="EMBL/GenBank/DDBJ databases">
        <authorList>
            <person name="Zhu H."/>
        </authorList>
    </citation>
    <scope>NUCLEOTIDE SEQUENCE [LARGE SCALE GENOMIC DNA]</scope>
    <source>
        <strain evidence="8">K1W22B-1</strain>
    </source>
</reference>
<dbReference type="GO" id="GO:0004467">
    <property type="term" value="F:long-chain fatty acid-CoA ligase activity"/>
    <property type="evidence" value="ECO:0007669"/>
    <property type="project" value="TreeGrafter"/>
</dbReference>
<dbReference type="CDD" id="cd05907">
    <property type="entry name" value="VL_LC_FACS_like"/>
    <property type="match status" value="1"/>
</dbReference>
<dbReference type="InterPro" id="IPR000873">
    <property type="entry name" value="AMP-dep_synth/lig_dom"/>
</dbReference>
<dbReference type="InterPro" id="IPR042099">
    <property type="entry name" value="ANL_N_sf"/>
</dbReference>
<evidence type="ECO:0000256" key="3">
    <source>
        <dbReference type="ARBA" id="ARBA00022832"/>
    </source>
</evidence>
<protein>
    <recommendedName>
        <fullName evidence="5">Acyl-CoA synthetase</fullName>
    </recommendedName>
</protein>
<dbReference type="Pfam" id="PF23562">
    <property type="entry name" value="AMP-binding_C_3"/>
    <property type="match status" value="1"/>
</dbReference>
<evidence type="ECO:0000313" key="7">
    <source>
        <dbReference type="EMBL" id="RJS45240.1"/>
    </source>
</evidence>
<accession>A0A3A5HB28</accession>
<dbReference type="AlphaFoldDB" id="A0A3A5HB28"/>
<keyword evidence="2 7" id="KW-0436">Ligase</keyword>
<gene>
    <name evidence="7" type="ORF">D4739_02720</name>
</gene>
<dbReference type="OrthoDB" id="9803968at2"/>
<dbReference type="PROSITE" id="PS00455">
    <property type="entry name" value="AMP_BINDING"/>
    <property type="match status" value="1"/>
</dbReference>
<evidence type="ECO:0000256" key="5">
    <source>
        <dbReference type="ARBA" id="ARBA00032875"/>
    </source>
</evidence>
<evidence type="ECO:0000313" key="8">
    <source>
        <dbReference type="Proteomes" id="UP000276542"/>
    </source>
</evidence>
<evidence type="ECO:0000256" key="1">
    <source>
        <dbReference type="ARBA" id="ARBA00006432"/>
    </source>
</evidence>
<dbReference type="EMBL" id="QYRP01000002">
    <property type="protein sequence ID" value="RJS45240.1"/>
    <property type="molecule type" value="Genomic_DNA"/>
</dbReference>
<feature type="domain" description="AMP-dependent synthetase/ligase" evidence="6">
    <location>
        <begin position="12"/>
        <end position="413"/>
    </location>
</feature>
<keyword evidence="3" id="KW-0276">Fatty acid metabolism</keyword>
<evidence type="ECO:0000259" key="6">
    <source>
        <dbReference type="Pfam" id="PF00501"/>
    </source>
</evidence>
<keyword evidence="8" id="KW-1185">Reference proteome</keyword>
<dbReference type="RefSeq" id="WP_120059141.1">
    <property type="nucleotide sequence ID" value="NZ_QYRP01000002.1"/>
</dbReference>
<sequence>MTHARTVCEAFQATALIDPDAVALRTGGDAVTVSWREYAAHVRAVAAGLAALGVRRGDTVGILLTNRPEFAWIDSGAMHLGAVPFSIYNTSSPEQIEYLFGNAGNQVVFTETALLPSVLASGVKLEHVICVDGAPEGVTMTLADLEASGAADFDFEAAWHAVEPDDVLTLIYTSGTTGPPKGVQLTHANMLKVGLSAMEVVDVHPGDRITSFLPSAHIADRASTQYFAALRGVQVTYVADPRTIAAALPDASPTIWFAVPRVWEKIKAGVEAKVAAEESPVKKRLALFALDMARRSAEAKVAGRPLSGVDAIRYRVADKLVLSKVREALGMDQMRWAWSAAAAIAPETLMFFMGLGIDVCELWGMSELGGAGTLNPPGRVKVGTVGKVLPGAEVMLAEDGELLFRGPGVMTGYRHDPEKTAEAIDEDGWLHTGDVATIDDEGYVTIVDRKKEIIINAAGKNMSPVNIENTIKTACALLATIAVIGDNKPYNVAIMTLDPDAVAAYASKNGLPADPAVLATDAGLIAAVQAGVDAGNAKLSRVEQVKKFTILPAYWMPGTEEMTPTLKLRRRPISEKYAAEIAALYA</sequence>
<dbReference type="PANTHER" id="PTHR43272:SF32">
    <property type="entry name" value="AMP-DEPENDENT SYNTHETASE_LIGASE DOMAIN-CONTAINING PROTEIN"/>
    <property type="match status" value="1"/>
</dbReference>
<proteinExistence type="inferred from homology"/>
<comment type="caution">
    <text evidence="7">The sequence shown here is derived from an EMBL/GenBank/DDBJ whole genome shotgun (WGS) entry which is preliminary data.</text>
</comment>
<comment type="similarity">
    <text evidence="1">Belongs to the ATP-dependent AMP-binding enzyme family.</text>
</comment>
<dbReference type="Proteomes" id="UP000276542">
    <property type="component" value="Unassembled WGS sequence"/>
</dbReference>
<dbReference type="Gene3D" id="3.40.50.12780">
    <property type="entry name" value="N-terminal domain of ligase-like"/>
    <property type="match status" value="1"/>
</dbReference>
<name>A0A3A5HB28_9ACTN</name>
<organism evidence="7 8">
    <name type="scientific">Nocardioides cavernaquae</name>
    <dbReference type="NCBI Taxonomy" id="2321396"/>
    <lineage>
        <taxon>Bacteria</taxon>
        <taxon>Bacillati</taxon>
        <taxon>Actinomycetota</taxon>
        <taxon>Actinomycetes</taxon>
        <taxon>Propionibacteriales</taxon>
        <taxon>Nocardioidaceae</taxon>
        <taxon>Nocardioides</taxon>
    </lineage>
</organism>
<keyword evidence="4" id="KW-0443">Lipid metabolism</keyword>
<evidence type="ECO:0000256" key="2">
    <source>
        <dbReference type="ARBA" id="ARBA00022598"/>
    </source>
</evidence>